<proteinExistence type="predicted"/>
<dbReference type="Proteomes" id="UP001302126">
    <property type="component" value="Unassembled WGS sequence"/>
</dbReference>
<dbReference type="EMBL" id="MU864358">
    <property type="protein sequence ID" value="KAK4191602.1"/>
    <property type="molecule type" value="Genomic_DNA"/>
</dbReference>
<dbReference type="SUPFAM" id="SSF56399">
    <property type="entry name" value="ADP-ribosylation"/>
    <property type="match status" value="1"/>
</dbReference>
<keyword evidence="2" id="KW-1185">Reference proteome</keyword>
<dbReference type="PANTHER" id="PTHR34129">
    <property type="entry name" value="BLR1139 PROTEIN"/>
    <property type="match status" value="1"/>
</dbReference>
<comment type="caution">
    <text evidence="1">The sequence shown here is derived from an EMBL/GenBank/DDBJ whole genome shotgun (WGS) entry which is preliminary data.</text>
</comment>
<evidence type="ECO:0008006" key="3">
    <source>
        <dbReference type="Google" id="ProtNLM"/>
    </source>
</evidence>
<dbReference type="PANTHER" id="PTHR34129:SF1">
    <property type="entry name" value="DUF952 DOMAIN-CONTAINING PROTEIN"/>
    <property type="match status" value="1"/>
</dbReference>
<gene>
    <name evidence="1" type="ORF">QBC35DRAFT_486582</name>
</gene>
<evidence type="ECO:0000313" key="1">
    <source>
        <dbReference type="EMBL" id="KAK4191602.1"/>
    </source>
</evidence>
<reference evidence="1" key="2">
    <citation type="submission" date="2023-05" db="EMBL/GenBank/DDBJ databases">
        <authorList>
            <consortium name="Lawrence Berkeley National Laboratory"/>
            <person name="Steindorff A."/>
            <person name="Hensen N."/>
            <person name="Bonometti L."/>
            <person name="Westerberg I."/>
            <person name="Brannstrom I.O."/>
            <person name="Guillou S."/>
            <person name="Cros-Aarteil S."/>
            <person name="Calhoun S."/>
            <person name="Haridas S."/>
            <person name="Kuo A."/>
            <person name="Mondo S."/>
            <person name="Pangilinan J."/>
            <person name="Riley R."/>
            <person name="Labutti K."/>
            <person name="Andreopoulos B."/>
            <person name="Lipzen A."/>
            <person name="Chen C."/>
            <person name="Yanf M."/>
            <person name="Daum C."/>
            <person name="Ng V."/>
            <person name="Clum A."/>
            <person name="Ohm R."/>
            <person name="Martin F."/>
            <person name="Silar P."/>
            <person name="Natvig D."/>
            <person name="Lalanne C."/>
            <person name="Gautier V."/>
            <person name="Ament-Velasquez S.L."/>
            <person name="Kruys A."/>
            <person name="Hutchinson M.I."/>
            <person name="Powell A.J."/>
            <person name="Barry K."/>
            <person name="Miller A.N."/>
            <person name="Grigoriev I.V."/>
            <person name="Debuchy R."/>
            <person name="Gladieux P."/>
            <person name="Thoren M.H."/>
            <person name="Johannesson H."/>
        </authorList>
    </citation>
    <scope>NUCLEOTIDE SEQUENCE</scope>
    <source>
        <strain evidence="1">PSN309</strain>
    </source>
</reference>
<dbReference type="InterPro" id="IPR009297">
    <property type="entry name" value="DUF952"/>
</dbReference>
<name>A0AAN7AMI9_9PEZI</name>
<dbReference type="AlphaFoldDB" id="A0AAN7AMI9"/>
<evidence type="ECO:0000313" key="2">
    <source>
        <dbReference type="Proteomes" id="UP001302126"/>
    </source>
</evidence>
<accession>A0AAN7AMI9</accession>
<sequence>MPPPSPLPTYVYKIVPDKPPAPIPEAYPLSDLDRNDGFIHLSTPAQIPITSDLFFSTTKSFYLFKIPLSNLPAEKLKWEEAPGTGRYYPHLYGNFGAKEILDVKEFVRNDEEGQTWSEVFAADSWLE</sequence>
<dbReference type="Gene3D" id="3.20.170.20">
    <property type="entry name" value="Protein of unknown function DUF952"/>
    <property type="match status" value="1"/>
</dbReference>
<protein>
    <recommendedName>
        <fullName evidence="3">DUF952 domain-containing protein</fullName>
    </recommendedName>
</protein>
<dbReference type="Pfam" id="PF06108">
    <property type="entry name" value="DUF952"/>
    <property type="match status" value="1"/>
</dbReference>
<organism evidence="1 2">
    <name type="scientific">Podospora australis</name>
    <dbReference type="NCBI Taxonomy" id="1536484"/>
    <lineage>
        <taxon>Eukaryota</taxon>
        <taxon>Fungi</taxon>
        <taxon>Dikarya</taxon>
        <taxon>Ascomycota</taxon>
        <taxon>Pezizomycotina</taxon>
        <taxon>Sordariomycetes</taxon>
        <taxon>Sordariomycetidae</taxon>
        <taxon>Sordariales</taxon>
        <taxon>Podosporaceae</taxon>
        <taxon>Podospora</taxon>
    </lineage>
</organism>
<reference evidence="1" key="1">
    <citation type="journal article" date="2023" name="Mol. Phylogenet. Evol.">
        <title>Genome-scale phylogeny and comparative genomics of the fungal order Sordariales.</title>
        <authorList>
            <person name="Hensen N."/>
            <person name="Bonometti L."/>
            <person name="Westerberg I."/>
            <person name="Brannstrom I.O."/>
            <person name="Guillou S."/>
            <person name="Cros-Aarteil S."/>
            <person name="Calhoun S."/>
            <person name="Haridas S."/>
            <person name="Kuo A."/>
            <person name="Mondo S."/>
            <person name="Pangilinan J."/>
            <person name="Riley R."/>
            <person name="LaButti K."/>
            <person name="Andreopoulos B."/>
            <person name="Lipzen A."/>
            <person name="Chen C."/>
            <person name="Yan M."/>
            <person name="Daum C."/>
            <person name="Ng V."/>
            <person name="Clum A."/>
            <person name="Steindorff A."/>
            <person name="Ohm R.A."/>
            <person name="Martin F."/>
            <person name="Silar P."/>
            <person name="Natvig D.O."/>
            <person name="Lalanne C."/>
            <person name="Gautier V."/>
            <person name="Ament-Velasquez S.L."/>
            <person name="Kruys A."/>
            <person name="Hutchinson M.I."/>
            <person name="Powell A.J."/>
            <person name="Barry K."/>
            <person name="Miller A.N."/>
            <person name="Grigoriev I.V."/>
            <person name="Debuchy R."/>
            <person name="Gladieux P."/>
            <person name="Hiltunen Thoren M."/>
            <person name="Johannesson H."/>
        </authorList>
    </citation>
    <scope>NUCLEOTIDE SEQUENCE</scope>
    <source>
        <strain evidence="1">PSN309</strain>
    </source>
</reference>